<keyword evidence="2" id="KW-0472">Membrane</keyword>
<dbReference type="AlphaFoldDB" id="A0A6U4K0U2"/>
<organism evidence="3">
    <name type="scientific">Hemiselmis andersenii</name>
    <name type="common">Cryptophyte alga</name>
    <dbReference type="NCBI Taxonomy" id="464988"/>
    <lineage>
        <taxon>Eukaryota</taxon>
        <taxon>Cryptophyceae</taxon>
        <taxon>Cryptomonadales</taxon>
        <taxon>Hemiselmidaceae</taxon>
        <taxon>Hemiselmis</taxon>
    </lineage>
</organism>
<proteinExistence type="predicted"/>
<feature type="region of interest" description="Disordered" evidence="1">
    <location>
        <begin position="1"/>
        <end position="61"/>
    </location>
</feature>
<dbReference type="EMBL" id="HBFX01038463">
    <property type="protein sequence ID" value="CAD8972149.1"/>
    <property type="molecule type" value="Transcribed_RNA"/>
</dbReference>
<evidence type="ECO:0000313" key="4">
    <source>
        <dbReference type="EMBL" id="CAD8972149.1"/>
    </source>
</evidence>
<name>A0A6U4K0U2_HEMAN</name>
<evidence type="ECO:0000256" key="1">
    <source>
        <dbReference type="SAM" id="MobiDB-lite"/>
    </source>
</evidence>
<keyword evidence="2" id="KW-1133">Transmembrane helix</keyword>
<gene>
    <name evidence="4" type="ORF">HAND00432_LOCUS23150</name>
    <name evidence="3" type="ORF">HAND1043_LOCUS25376</name>
</gene>
<sequence length="893" mass="100612">MAKTKFNDEDNDGGEGGGLPGQPEYSAAKATAGLEDKGYSKEVKTKLQGAADRGGKRDDEEHLEGEWQLFEDARWSLNHAKLLYMISKYAVTAQSVDEEESWIRNVPLLVMVYEGIVAGVLDFDYAPQSTLISQDGVSKRTFMNVTQEGKSAVDDLREQKLLNGLKLSSEDFQPITAYQCSLKGLEFVQQIPIRLKKDVDGFIYAPKPFQDKLLLVQLRREYDEEEEKEAQHFYLVADGGFEKMSTVTEIEDVSYVASPYLPLHVRRSEKPMTSNAHRAGEAASGESNIKDDLSEAIHLAHVNLLVGEWIAFGSNQIVALNERLGAMDRCQGGLFTSKIDSDPTATQFKVPTGLTQVGILDYDLINCINFEAEINYPEAEGIVQVENFGMHLNVDGTIMYGMKIEAIMERKADDISLDMLSRLLVDVQKDSSQIINDLLSAYQRSLLEMIFNGDESNRCKYNMVIAEAIDPKLNGEEYMDRGDNENELKQVIGDIQSAHNIGADDVLILGRDGMLFAGPNSRRHEPLLLFYLSLLVRDMFIRVFFVRTFVLDDLLKTIRRLIMEHESDPNNISKVRTMLNSASRDIILLQEILSYLGESLEGMEVPERPEDEAGGTLYKVLNMANMRRDVVVRVNDLKKLVSGAQHELQNLSSMTDVINTKQLEDVFKSVEANTKFLVDASGANERSSASLQVMQVMLAGMFSFDIIDRISGGTLGLSTPWWVEQWINEPIVARYPFLWFAINIVWLFLFSFILLRVMRWMSDLSTGFLTLRVKVNAKINVDKMELFLSDKNIEVTESMEEPHISIKKVTWQEKDWALWAGGAPPKIELALDTQYGFLLSVVFHLDKKKSELNEEGLMRILTATLAEHGILADYTPPTTLYSAPMPKDQEIPS</sequence>
<feature type="transmembrane region" description="Helical" evidence="2">
    <location>
        <begin position="737"/>
        <end position="755"/>
    </location>
</feature>
<keyword evidence="2" id="KW-0812">Transmembrane</keyword>
<accession>A0A6U4K0U2</accession>
<feature type="compositionally biased region" description="Basic and acidic residues" evidence="1">
    <location>
        <begin position="34"/>
        <end position="45"/>
    </location>
</feature>
<reference evidence="3" key="1">
    <citation type="submission" date="2021-01" db="EMBL/GenBank/DDBJ databases">
        <authorList>
            <person name="Corre E."/>
            <person name="Pelletier E."/>
            <person name="Niang G."/>
            <person name="Scheremetjew M."/>
            <person name="Finn R."/>
            <person name="Kale V."/>
            <person name="Holt S."/>
            <person name="Cochrane G."/>
            <person name="Meng A."/>
            <person name="Brown T."/>
            <person name="Cohen L."/>
        </authorList>
    </citation>
    <scope>NUCLEOTIDE SEQUENCE</scope>
    <source>
        <strain evidence="3">CCMP441</strain>
        <strain evidence="4">CCMP644</strain>
    </source>
</reference>
<evidence type="ECO:0000313" key="3">
    <source>
        <dbReference type="EMBL" id="CAD8758862.1"/>
    </source>
</evidence>
<evidence type="ECO:0000256" key="2">
    <source>
        <dbReference type="SAM" id="Phobius"/>
    </source>
</evidence>
<protein>
    <submittedName>
        <fullName evidence="3">Uncharacterized protein</fullName>
    </submittedName>
</protein>
<dbReference type="EMBL" id="HBFK01041838">
    <property type="protein sequence ID" value="CAD8758862.1"/>
    <property type="molecule type" value="Transcribed_RNA"/>
</dbReference>